<gene>
    <name evidence="1" type="ORF">F2Q70_00002945</name>
</gene>
<organism evidence="1">
    <name type="scientific">Brassica cretica</name>
    <name type="common">Mustard</name>
    <dbReference type="NCBI Taxonomy" id="69181"/>
    <lineage>
        <taxon>Eukaryota</taxon>
        <taxon>Viridiplantae</taxon>
        <taxon>Streptophyta</taxon>
        <taxon>Embryophyta</taxon>
        <taxon>Tracheophyta</taxon>
        <taxon>Spermatophyta</taxon>
        <taxon>Magnoliopsida</taxon>
        <taxon>eudicotyledons</taxon>
        <taxon>Gunneridae</taxon>
        <taxon>Pentapetalae</taxon>
        <taxon>rosids</taxon>
        <taxon>malvids</taxon>
        <taxon>Brassicales</taxon>
        <taxon>Brassicaceae</taxon>
        <taxon>Brassiceae</taxon>
        <taxon>Brassica</taxon>
    </lineage>
</organism>
<dbReference type="AlphaFoldDB" id="A0A8S9IV69"/>
<reference evidence="1" key="1">
    <citation type="submission" date="2019-12" db="EMBL/GenBank/DDBJ databases">
        <title>Genome sequencing and annotation of Brassica cretica.</title>
        <authorList>
            <person name="Studholme D.J."/>
            <person name="Sarris P.F."/>
        </authorList>
    </citation>
    <scope>NUCLEOTIDE SEQUENCE</scope>
    <source>
        <strain evidence="1">PFS-102/07</strain>
        <tissue evidence="1">Leaf</tissue>
    </source>
</reference>
<sequence length="108" mass="12686">MRPVSIDGEVVLLIDTGLLVSFDGIRSVDRCCFYWALINFISKLQPSLRSFYVLMIIQHVNIMYPLHSFVKPRSFFCPETCNREEFQFDYVSIDYWTDYVAQEGSPKQ</sequence>
<comment type="caution">
    <text evidence="1">The sequence shown here is derived from an EMBL/GenBank/DDBJ whole genome shotgun (WGS) entry which is preliminary data.</text>
</comment>
<protein>
    <submittedName>
        <fullName evidence="1">Uncharacterized protein</fullName>
    </submittedName>
</protein>
<dbReference type="EMBL" id="QGKY02001015">
    <property type="protein sequence ID" value="KAF2573323.1"/>
    <property type="molecule type" value="Genomic_DNA"/>
</dbReference>
<proteinExistence type="predicted"/>
<accession>A0A8S9IV69</accession>
<name>A0A8S9IV69_BRACR</name>
<evidence type="ECO:0000313" key="1">
    <source>
        <dbReference type="EMBL" id="KAF2573323.1"/>
    </source>
</evidence>